<dbReference type="Gene3D" id="1.10.1220.10">
    <property type="entry name" value="Met repressor-like"/>
    <property type="match status" value="1"/>
</dbReference>
<evidence type="ECO:0000313" key="1">
    <source>
        <dbReference type="EMBL" id="UOO93416.1"/>
    </source>
</evidence>
<protein>
    <recommendedName>
        <fullName evidence="3">Arc-like DNA binding domain-containing protein</fullName>
    </recommendedName>
</protein>
<dbReference type="Proteomes" id="UP000832034">
    <property type="component" value="Chromosome"/>
</dbReference>
<evidence type="ECO:0008006" key="3">
    <source>
        <dbReference type="Google" id="ProtNLM"/>
    </source>
</evidence>
<gene>
    <name evidence="1" type="ORF">LVJ81_05140</name>
</gene>
<keyword evidence="2" id="KW-1185">Reference proteome</keyword>
<reference evidence="1" key="2">
    <citation type="journal article" date="2022" name="Res Sq">
        <title>Evolution of multicellular longitudinally dividing oral cavity symbionts (Neisseriaceae).</title>
        <authorList>
            <person name="Nyongesa S."/>
            <person name="Weber P."/>
            <person name="Bernet E."/>
            <person name="Pullido F."/>
            <person name="Nieckarz M."/>
            <person name="Delaby M."/>
            <person name="Nieves C."/>
            <person name="Viehboeck T."/>
            <person name="Krause N."/>
            <person name="Rivera-Millot A."/>
            <person name="Nakamura A."/>
            <person name="Vischer N."/>
            <person name="VanNieuwenhze M."/>
            <person name="Brun Y."/>
            <person name="Cava F."/>
            <person name="Bulgheresi S."/>
            <person name="Veyrier F."/>
        </authorList>
    </citation>
    <scope>NUCLEOTIDE SEQUENCE</scope>
    <source>
        <strain evidence="1">SAG 1488-6</strain>
    </source>
</reference>
<dbReference type="EMBL" id="CP091512">
    <property type="protein sequence ID" value="UOO93416.1"/>
    <property type="molecule type" value="Genomic_DNA"/>
</dbReference>
<dbReference type="SUPFAM" id="SSF47598">
    <property type="entry name" value="Ribbon-helix-helix"/>
    <property type="match status" value="1"/>
</dbReference>
<proteinExistence type="predicted"/>
<dbReference type="RefSeq" id="WP_019959528.1">
    <property type="nucleotide sequence ID" value="NZ_CP091512.1"/>
</dbReference>
<name>A0ABY4ECE4_VITST</name>
<accession>A0ABY4ECE4</accession>
<evidence type="ECO:0000313" key="2">
    <source>
        <dbReference type="Proteomes" id="UP000832034"/>
    </source>
</evidence>
<sequence length="162" mass="18405">MSEPQTGRAVKQDDWKRTQIRMPQDHYQKIMEYAEANNISLNTAMLELIEKGFAAEGIGGRVNLSEADVRIFNLKDGTQRVVFGKFVNSLDLDYSQSLDALRIDIELALDALRRSSFLKQLSFLNRDVLVYQGGHHIDVVDNGEKSLGWLKVEDYSPDVIDD</sequence>
<organism evidence="1 2">
    <name type="scientific">Vitreoscilla stercoraria</name>
    <dbReference type="NCBI Taxonomy" id="61"/>
    <lineage>
        <taxon>Bacteria</taxon>
        <taxon>Pseudomonadati</taxon>
        <taxon>Pseudomonadota</taxon>
        <taxon>Betaproteobacteria</taxon>
        <taxon>Neisseriales</taxon>
        <taxon>Neisseriaceae</taxon>
        <taxon>Vitreoscilla</taxon>
    </lineage>
</organism>
<reference evidence="1" key="1">
    <citation type="submission" date="2021-12" db="EMBL/GenBank/DDBJ databases">
        <authorList>
            <person name="Veyrier F.J."/>
        </authorList>
    </citation>
    <scope>NUCLEOTIDE SEQUENCE</scope>
    <source>
        <strain evidence="1">SAG 1488-6</strain>
    </source>
</reference>
<dbReference type="InterPro" id="IPR013321">
    <property type="entry name" value="Arc_rbn_hlx_hlx"/>
</dbReference>
<dbReference type="InterPro" id="IPR010985">
    <property type="entry name" value="Ribbon_hlx_hlx"/>
</dbReference>